<evidence type="ECO:0000313" key="6">
    <source>
        <dbReference type="Proteomes" id="UP000235392"/>
    </source>
</evidence>
<dbReference type="EMBL" id="PGCJ01000061">
    <property type="protein sequence ID" value="PLW53469.1"/>
    <property type="molecule type" value="Genomic_DNA"/>
</dbReference>
<dbReference type="Proteomes" id="UP000235392">
    <property type="component" value="Unassembled WGS sequence"/>
</dbReference>
<dbReference type="Proteomes" id="UP000235388">
    <property type="component" value="Unassembled WGS sequence"/>
</dbReference>
<organism evidence="2 5">
    <name type="scientific">Puccinia coronata f. sp. avenae</name>
    <dbReference type="NCBI Taxonomy" id="200324"/>
    <lineage>
        <taxon>Eukaryota</taxon>
        <taxon>Fungi</taxon>
        <taxon>Dikarya</taxon>
        <taxon>Basidiomycota</taxon>
        <taxon>Pucciniomycotina</taxon>
        <taxon>Pucciniomycetes</taxon>
        <taxon>Pucciniales</taxon>
        <taxon>Pucciniaceae</taxon>
        <taxon>Puccinia</taxon>
    </lineage>
</organism>
<feature type="signal peptide" evidence="1">
    <location>
        <begin position="1"/>
        <end position="20"/>
    </location>
</feature>
<gene>
    <name evidence="4" type="ORF">PCANC_05971</name>
    <name evidence="2" type="ORF">PCANC_16127</name>
    <name evidence="3" type="ORF">PCASD_05815</name>
</gene>
<dbReference type="EMBL" id="PGCI01000063">
    <property type="protein sequence ID" value="PLW43824.1"/>
    <property type="molecule type" value="Genomic_DNA"/>
</dbReference>
<dbReference type="EMBL" id="PGCJ01000882">
    <property type="protein sequence ID" value="PLW15983.1"/>
    <property type="molecule type" value="Genomic_DNA"/>
</dbReference>
<name>A0A2N5SRW2_9BASI</name>
<feature type="chain" id="PRO_5015083581" evidence="1">
    <location>
        <begin position="21"/>
        <end position="123"/>
    </location>
</feature>
<evidence type="ECO:0000313" key="2">
    <source>
        <dbReference type="EMBL" id="PLW15983.1"/>
    </source>
</evidence>
<reference evidence="5 6" key="1">
    <citation type="submission" date="2017-11" db="EMBL/GenBank/DDBJ databases">
        <title>De novo assembly and phasing of dikaryotic genomes from two isolates of Puccinia coronata f. sp. avenae, the causal agent of oat crown rust.</title>
        <authorList>
            <person name="Miller M.E."/>
            <person name="Zhang Y."/>
            <person name="Omidvar V."/>
            <person name="Sperschneider J."/>
            <person name="Schwessinger B."/>
            <person name="Raley C."/>
            <person name="Palmer J.M."/>
            <person name="Garnica D."/>
            <person name="Upadhyaya N."/>
            <person name="Rathjen J."/>
            <person name="Taylor J.M."/>
            <person name="Park R.F."/>
            <person name="Dodds P.N."/>
            <person name="Hirsch C.D."/>
            <person name="Kianian S.F."/>
            <person name="Figueroa M."/>
        </authorList>
    </citation>
    <scope>NUCLEOTIDE SEQUENCE [LARGE SCALE GENOMIC DNA]</scope>
    <source>
        <strain evidence="2">12NC29</strain>
        <strain evidence="3">12SD80</strain>
    </source>
</reference>
<proteinExistence type="predicted"/>
<keyword evidence="1" id="KW-0732">Signal</keyword>
<evidence type="ECO:0000313" key="4">
    <source>
        <dbReference type="EMBL" id="PLW53469.1"/>
    </source>
</evidence>
<sequence length="123" mass="13203">MQFGLFYIACLFALLQAALAVSTIAPRNDVSNTHIQGEYQQKYLMGGPFGYGGYGAYGLGSLYGYGGYNRYSLYGAYGNSFGCGGYGYGYNIGYLSSCYGSYGYPYGALWKKDAPAKTDDASA</sequence>
<accession>A0A2N5SRW2</accession>
<evidence type="ECO:0000313" key="5">
    <source>
        <dbReference type="Proteomes" id="UP000235388"/>
    </source>
</evidence>
<comment type="caution">
    <text evidence="2">The sequence shown here is derived from an EMBL/GenBank/DDBJ whole genome shotgun (WGS) entry which is preliminary data.</text>
</comment>
<dbReference type="AlphaFoldDB" id="A0A2N5SRW2"/>
<keyword evidence="5" id="KW-1185">Reference proteome</keyword>
<evidence type="ECO:0000313" key="3">
    <source>
        <dbReference type="EMBL" id="PLW43824.1"/>
    </source>
</evidence>
<protein>
    <submittedName>
        <fullName evidence="2">Uncharacterized protein</fullName>
    </submittedName>
</protein>
<evidence type="ECO:0000256" key="1">
    <source>
        <dbReference type="SAM" id="SignalP"/>
    </source>
</evidence>